<dbReference type="EMBL" id="JACOOT010000027">
    <property type="protein sequence ID" value="MBC5651800.1"/>
    <property type="molecule type" value="Genomic_DNA"/>
</dbReference>
<evidence type="ECO:0000256" key="7">
    <source>
        <dbReference type="ARBA" id="ARBA00023277"/>
    </source>
</evidence>
<dbReference type="AlphaFoldDB" id="A0A8I0DRG5"/>
<comment type="catalytic activity">
    <reaction evidence="1 10">
        <text>Transfers a segment of a (1-&gt;4)-alpha-D-glucan to a new position in an acceptor, which may be glucose or a (1-&gt;4)-alpha-D-glucan.</text>
        <dbReference type="EC" id="2.4.1.25"/>
    </reaction>
</comment>
<reference evidence="11 12" key="1">
    <citation type="submission" date="2020-08" db="EMBL/GenBank/DDBJ databases">
        <title>Genome public.</title>
        <authorList>
            <person name="Liu C."/>
            <person name="Sun Q."/>
        </authorList>
    </citation>
    <scope>NUCLEOTIDE SEQUENCE [LARGE SCALE GENOMIC DNA]</scope>
    <source>
        <strain evidence="11 12">BX17</strain>
    </source>
</reference>
<dbReference type="Gene3D" id="3.20.20.80">
    <property type="entry name" value="Glycosidases"/>
    <property type="match status" value="1"/>
</dbReference>
<keyword evidence="7 10" id="KW-0119">Carbohydrate metabolism</keyword>
<dbReference type="InterPro" id="IPR017853">
    <property type="entry name" value="GH"/>
</dbReference>
<evidence type="ECO:0000256" key="5">
    <source>
        <dbReference type="ARBA" id="ARBA00022676"/>
    </source>
</evidence>
<evidence type="ECO:0000313" key="12">
    <source>
        <dbReference type="Proteomes" id="UP000652847"/>
    </source>
</evidence>
<evidence type="ECO:0000256" key="8">
    <source>
        <dbReference type="ARBA" id="ARBA00031423"/>
    </source>
</evidence>
<dbReference type="SUPFAM" id="SSF51445">
    <property type="entry name" value="(Trans)glycosidases"/>
    <property type="match status" value="1"/>
</dbReference>
<organism evidence="11 12">
    <name type="scientific">Blautia segnis</name>
    <dbReference type="NCBI Taxonomy" id="2763030"/>
    <lineage>
        <taxon>Bacteria</taxon>
        <taxon>Bacillati</taxon>
        <taxon>Bacillota</taxon>
        <taxon>Clostridia</taxon>
        <taxon>Lachnospirales</taxon>
        <taxon>Lachnospiraceae</taxon>
        <taxon>Blautia</taxon>
    </lineage>
</organism>
<evidence type="ECO:0000256" key="1">
    <source>
        <dbReference type="ARBA" id="ARBA00000439"/>
    </source>
</evidence>
<evidence type="ECO:0000313" key="11">
    <source>
        <dbReference type="EMBL" id="MBC5651800.1"/>
    </source>
</evidence>
<dbReference type="GO" id="GO:0005975">
    <property type="term" value="P:carbohydrate metabolic process"/>
    <property type="evidence" value="ECO:0007669"/>
    <property type="project" value="InterPro"/>
</dbReference>
<comment type="similarity">
    <text evidence="2 10">Belongs to the disproportionating enzyme family.</text>
</comment>
<dbReference type="PANTHER" id="PTHR32438">
    <property type="entry name" value="4-ALPHA-GLUCANOTRANSFERASE DPE1, CHLOROPLASTIC/AMYLOPLASTIC"/>
    <property type="match status" value="1"/>
</dbReference>
<comment type="caution">
    <text evidence="11">The sequence shown here is derived from an EMBL/GenBank/DDBJ whole genome shotgun (WGS) entry which is preliminary data.</text>
</comment>
<evidence type="ECO:0000256" key="10">
    <source>
        <dbReference type="RuleBase" id="RU361207"/>
    </source>
</evidence>
<keyword evidence="5 10" id="KW-0328">Glycosyltransferase</keyword>
<proteinExistence type="inferred from homology"/>
<dbReference type="NCBIfam" id="NF011080">
    <property type="entry name" value="PRK14508.1-3"/>
    <property type="match status" value="1"/>
</dbReference>
<name>A0A8I0DRG5_9FIRM</name>
<keyword evidence="6 10" id="KW-0808">Transferase</keyword>
<accession>A0A8I0DRG5</accession>
<keyword evidence="12" id="KW-1185">Reference proteome</keyword>
<evidence type="ECO:0000256" key="4">
    <source>
        <dbReference type="ARBA" id="ARBA00020295"/>
    </source>
</evidence>
<evidence type="ECO:0000256" key="3">
    <source>
        <dbReference type="ARBA" id="ARBA00012560"/>
    </source>
</evidence>
<dbReference type="Pfam" id="PF02446">
    <property type="entry name" value="Glyco_hydro_77"/>
    <property type="match status" value="1"/>
</dbReference>
<evidence type="ECO:0000256" key="6">
    <source>
        <dbReference type="ARBA" id="ARBA00022679"/>
    </source>
</evidence>
<dbReference type="Proteomes" id="UP000652847">
    <property type="component" value="Unassembled WGS sequence"/>
</dbReference>
<evidence type="ECO:0000256" key="2">
    <source>
        <dbReference type="ARBA" id="ARBA00005684"/>
    </source>
</evidence>
<gene>
    <name evidence="11" type="primary">malQ</name>
    <name evidence="11" type="ORF">H8S54_11910</name>
</gene>
<sequence>MRASGILLPISSIPSNYGIGCFSKEAYAFVDQLAEAGQKFWQILPLGPTGYGDSPYQSFSTFAGNPYFIDLEEFIQRDLLTAQECAQCDWGGSLSYVDYEKIYHSRFALLRKAYHRFYQMDTKKKELELLREEMEAFEKEQGFWLEDYCLYMAVKDSLEGISWNEWPEELKTRKPEALAKARQVLREDISFYAFQQFWFYRQWSQLKKYANDRDIRIIGDLPIYVAFDGADAWANPDLFQFDEDAAPVAVAGCPPDAFSATGQLWGNPLYNWDYHKKTGYKWWILRMSHCMKLYDKVRIDHFRGFDEYWAVPYKDETAENGKWEKGPGIELFKVLEQNISNLDVIAEDLGFLTDTVRELLADSGYPGMKVLQFAFDESGESVYLPFRYESNCIVYTGTHDNETTKGWLEGLSKSNLDYVKRYIACENKDADACVWGLIRAAQSSVAELCVIPLQDYLCLGNEARMNTPSTLGDNWKWRLRRGQLTDEVIGQIKAMTKLYGRTQEYKKK</sequence>
<dbReference type="NCBIfam" id="TIGR00217">
    <property type="entry name" value="malQ"/>
    <property type="match status" value="1"/>
</dbReference>
<dbReference type="InterPro" id="IPR003385">
    <property type="entry name" value="Glyco_hydro_77"/>
</dbReference>
<dbReference type="EC" id="2.4.1.25" evidence="3 10"/>
<dbReference type="RefSeq" id="WP_117854135.1">
    <property type="nucleotide sequence ID" value="NZ_JACOOT010000027.1"/>
</dbReference>
<dbReference type="GO" id="GO:0004134">
    <property type="term" value="F:4-alpha-glucanotransferase activity"/>
    <property type="evidence" value="ECO:0007669"/>
    <property type="project" value="UniProtKB-EC"/>
</dbReference>
<protein>
    <recommendedName>
        <fullName evidence="4 10">4-alpha-glucanotransferase</fullName>
        <ecNumber evidence="3 10">2.4.1.25</ecNumber>
    </recommendedName>
    <alternativeName>
        <fullName evidence="8 10">Amylomaltase</fullName>
    </alternativeName>
    <alternativeName>
        <fullName evidence="9 10">Disproportionating enzyme</fullName>
    </alternativeName>
</protein>
<evidence type="ECO:0000256" key="9">
    <source>
        <dbReference type="ARBA" id="ARBA00031501"/>
    </source>
</evidence>
<dbReference type="PANTHER" id="PTHR32438:SF5">
    <property type="entry name" value="4-ALPHA-GLUCANOTRANSFERASE DPE1, CHLOROPLASTIC_AMYLOPLASTIC"/>
    <property type="match status" value="1"/>
</dbReference>